<dbReference type="NCBIfam" id="TIGR00152">
    <property type="entry name" value="dephospho-CoA kinase"/>
    <property type="match status" value="1"/>
</dbReference>
<dbReference type="SUPFAM" id="SSF52540">
    <property type="entry name" value="P-loop containing nucleoside triphosphate hydrolases"/>
    <property type="match status" value="1"/>
</dbReference>
<dbReference type="PANTHER" id="PTHR10695">
    <property type="entry name" value="DEPHOSPHO-COA KINASE-RELATED"/>
    <property type="match status" value="1"/>
</dbReference>
<dbReference type="AlphaFoldDB" id="A0A221V375"/>
<sequence>MIIVGLTGGIGSGKSTVGSMFQKLGVPIYNSDAEAKNLMASSKKIKNEIEALLGKESYLEGKPNKEYIAKIVFKDKKLLHGLNNIVHPAVRRHFKSWCKRQNAPYVIQEAAIIFENGTNKFYDKIILVTSPKDIRIQRVVDRDGTTAEAVMSRIDNQLPDSEKEKLSDFIIENIGLEETEREVSRIHHKLLKIRA</sequence>
<dbReference type="Gene3D" id="3.40.50.300">
    <property type="entry name" value="P-loop containing nucleotide triphosphate hydrolases"/>
    <property type="match status" value="1"/>
</dbReference>
<evidence type="ECO:0000256" key="1">
    <source>
        <dbReference type="ARBA" id="ARBA00009018"/>
    </source>
</evidence>
<dbReference type="GO" id="GO:0015937">
    <property type="term" value="P:coenzyme A biosynthetic process"/>
    <property type="evidence" value="ECO:0007669"/>
    <property type="project" value="UniProtKB-UniRule"/>
</dbReference>
<dbReference type="RefSeq" id="WP_093980190.1">
    <property type="nucleotide sequence ID" value="NZ_CP022515.1"/>
</dbReference>
<dbReference type="InterPro" id="IPR027417">
    <property type="entry name" value="P-loop_NTPase"/>
</dbReference>
<keyword evidence="5 7" id="KW-0808">Transferase</keyword>
<organism evidence="7 8">
    <name type="scientific">Arenibacter algicola</name>
    <dbReference type="NCBI Taxonomy" id="616991"/>
    <lineage>
        <taxon>Bacteria</taxon>
        <taxon>Pseudomonadati</taxon>
        <taxon>Bacteroidota</taxon>
        <taxon>Flavobacteriia</taxon>
        <taxon>Flavobacteriales</taxon>
        <taxon>Flavobacteriaceae</taxon>
        <taxon>Arenibacter</taxon>
    </lineage>
</organism>
<comment type="similarity">
    <text evidence="1 5">Belongs to the CoaE family.</text>
</comment>
<keyword evidence="5 7" id="KW-0418">Kinase</keyword>
<dbReference type="GO" id="GO:0005524">
    <property type="term" value="F:ATP binding"/>
    <property type="evidence" value="ECO:0007669"/>
    <property type="project" value="UniProtKB-UniRule"/>
</dbReference>
<keyword evidence="4 5" id="KW-0173">Coenzyme A biosynthesis</keyword>
<gene>
    <name evidence="5 7" type="primary">coaE</name>
    <name evidence="7" type="ORF">AREALGSMS7_04645</name>
</gene>
<evidence type="ECO:0000313" key="7">
    <source>
        <dbReference type="EMBL" id="ASO08039.1"/>
    </source>
</evidence>
<evidence type="ECO:0000256" key="2">
    <source>
        <dbReference type="ARBA" id="ARBA00022741"/>
    </source>
</evidence>
<proteinExistence type="inferred from homology"/>
<dbReference type="InterPro" id="IPR001977">
    <property type="entry name" value="Depp_CoAkinase"/>
</dbReference>
<evidence type="ECO:0000256" key="6">
    <source>
        <dbReference type="NCBIfam" id="TIGR00152"/>
    </source>
</evidence>
<evidence type="ECO:0000313" key="8">
    <source>
        <dbReference type="Proteomes" id="UP000204551"/>
    </source>
</evidence>
<dbReference type="GO" id="GO:0005737">
    <property type="term" value="C:cytoplasm"/>
    <property type="evidence" value="ECO:0007669"/>
    <property type="project" value="UniProtKB-SubCell"/>
</dbReference>
<keyword evidence="2 5" id="KW-0547">Nucleotide-binding</keyword>
<dbReference type="HAMAP" id="MF_00376">
    <property type="entry name" value="Dephospho_CoA_kinase"/>
    <property type="match status" value="1"/>
</dbReference>
<comment type="function">
    <text evidence="5">Catalyzes the phosphorylation of the 3'-hydroxyl group of dephosphocoenzyme A to form coenzyme A.</text>
</comment>
<dbReference type="EC" id="2.7.1.24" evidence="5 6"/>
<protein>
    <recommendedName>
        <fullName evidence="5 6">Dephospho-CoA kinase</fullName>
        <ecNumber evidence="5 6">2.7.1.24</ecNumber>
    </recommendedName>
    <alternativeName>
        <fullName evidence="5">Dephosphocoenzyme A kinase</fullName>
    </alternativeName>
</protein>
<evidence type="ECO:0000256" key="5">
    <source>
        <dbReference type="HAMAP-Rule" id="MF_00376"/>
    </source>
</evidence>
<dbReference type="CDD" id="cd02022">
    <property type="entry name" value="DPCK"/>
    <property type="match status" value="1"/>
</dbReference>
<dbReference type="UniPathway" id="UPA00241">
    <property type="reaction ID" value="UER00356"/>
</dbReference>
<dbReference type="PROSITE" id="PS51219">
    <property type="entry name" value="DPCK"/>
    <property type="match status" value="1"/>
</dbReference>
<accession>A0A221V375</accession>
<evidence type="ECO:0000256" key="3">
    <source>
        <dbReference type="ARBA" id="ARBA00022840"/>
    </source>
</evidence>
<comment type="subcellular location">
    <subcellularLocation>
        <location evidence="5">Cytoplasm</location>
    </subcellularLocation>
</comment>
<dbReference type="PANTHER" id="PTHR10695:SF46">
    <property type="entry name" value="BIFUNCTIONAL COENZYME A SYNTHASE-RELATED"/>
    <property type="match status" value="1"/>
</dbReference>
<dbReference type="KEGG" id="aalg:AREALGSMS7_04645"/>
<dbReference type="eggNOG" id="COG0237">
    <property type="taxonomic scope" value="Bacteria"/>
</dbReference>
<dbReference type="GO" id="GO:0004140">
    <property type="term" value="F:dephospho-CoA kinase activity"/>
    <property type="evidence" value="ECO:0007669"/>
    <property type="project" value="UniProtKB-UniRule"/>
</dbReference>
<dbReference type="STRING" id="616991.GCA_000733925_02831"/>
<dbReference type="Proteomes" id="UP000204551">
    <property type="component" value="Chromosome"/>
</dbReference>
<feature type="binding site" evidence="5">
    <location>
        <begin position="11"/>
        <end position="16"/>
    </location>
    <ligand>
        <name>ATP</name>
        <dbReference type="ChEBI" id="CHEBI:30616"/>
    </ligand>
</feature>
<dbReference type="Pfam" id="PF01121">
    <property type="entry name" value="CoaE"/>
    <property type="match status" value="1"/>
</dbReference>
<comment type="catalytic activity">
    <reaction evidence="5">
        <text>3'-dephospho-CoA + ATP = ADP + CoA + H(+)</text>
        <dbReference type="Rhea" id="RHEA:18245"/>
        <dbReference type="ChEBI" id="CHEBI:15378"/>
        <dbReference type="ChEBI" id="CHEBI:30616"/>
        <dbReference type="ChEBI" id="CHEBI:57287"/>
        <dbReference type="ChEBI" id="CHEBI:57328"/>
        <dbReference type="ChEBI" id="CHEBI:456216"/>
        <dbReference type="EC" id="2.7.1.24"/>
    </reaction>
</comment>
<reference evidence="7 8" key="1">
    <citation type="submission" date="2017-07" db="EMBL/GenBank/DDBJ databases">
        <title>Genome Sequence of Arenibacter algicola Strain SMS7 Isolated from a culture of the Diatom Skeletonema marinoi.</title>
        <authorList>
            <person name="Topel M."/>
            <person name="Pinder M.I.M."/>
            <person name="Johansson O.N."/>
            <person name="Kourtchenko O."/>
            <person name="Godhe A."/>
            <person name="Clarke A.K."/>
        </authorList>
    </citation>
    <scope>NUCLEOTIDE SEQUENCE [LARGE SCALE GENOMIC DNA]</scope>
    <source>
        <strain evidence="7 8">SMS7</strain>
    </source>
</reference>
<keyword evidence="5" id="KW-0963">Cytoplasm</keyword>
<evidence type="ECO:0000256" key="4">
    <source>
        <dbReference type="ARBA" id="ARBA00022993"/>
    </source>
</evidence>
<comment type="pathway">
    <text evidence="5">Cofactor biosynthesis; coenzyme A biosynthesis; CoA from (R)-pantothenate: step 5/5.</text>
</comment>
<dbReference type="EMBL" id="CP022515">
    <property type="protein sequence ID" value="ASO08039.1"/>
    <property type="molecule type" value="Genomic_DNA"/>
</dbReference>
<name>A0A221V375_9FLAO</name>
<keyword evidence="3 5" id="KW-0067">ATP-binding</keyword>